<dbReference type="PANTHER" id="PTHR30576">
    <property type="entry name" value="COLANIC BIOSYNTHESIS UDP-GLUCOSE LIPID CARRIER TRANSFERASE"/>
    <property type="match status" value="1"/>
</dbReference>
<evidence type="ECO:0000256" key="4">
    <source>
        <dbReference type="ARBA" id="ARBA00022692"/>
    </source>
</evidence>
<dbReference type="Pfam" id="PF13727">
    <property type="entry name" value="CoA_binding_3"/>
    <property type="match status" value="1"/>
</dbReference>
<feature type="transmembrane region" description="Helical" evidence="7">
    <location>
        <begin position="12"/>
        <end position="32"/>
    </location>
</feature>
<reference evidence="9 10" key="1">
    <citation type="submission" date="2015-11" db="EMBL/GenBank/DDBJ databases">
        <authorList>
            <person name="Varghese N."/>
        </authorList>
    </citation>
    <scope>NUCLEOTIDE SEQUENCE [LARGE SCALE GENOMIC DNA]</scope>
    <source>
        <strain evidence="9 10">JGI-25</strain>
    </source>
</reference>
<evidence type="ECO:0000256" key="3">
    <source>
        <dbReference type="ARBA" id="ARBA00022679"/>
    </source>
</evidence>
<dbReference type="Gene3D" id="3.40.50.720">
    <property type="entry name" value="NAD(P)-binding Rossmann-like Domain"/>
    <property type="match status" value="1"/>
</dbReference>
<dbReference type="NCBIfam" id="TIGR03025">
    <property type="entry name" value="EPS_sugtrans"/>
    <property type="match status" value="1"/>
</dbReference>
<dbReference type="SUPFAM" id="SSF51735">
    <property type="entry name" value="NAD(P)-binding Rossmann-fold domains"/>
    <property type="match status" value="1"/>
</dbReference>
<sequence length="467" mass="54633">MLLKERYKFLSYLRAGIDFIVINSVFFIAYYLRFNQLFSSQSQYLILLIVSNLIYLICAIIGGIYDFNLPVNNAETRLRKILKIYSVFIALYFMFIVLTRAYHYSRIFHFYFLFGLLILLGLAEITFSLIITPYLLRKLKKNVILLGAGLLGKIIYEKLKNLPGYNIIGFLDDDESKATYLNGKYLGKLQDFETIISQKRKEIDETIITVPLENEKLIQEIINIAERNFISVKIVPSYHKIFLARKTVLTQIDGVPVVSFRPEKLSYPHNKILKRIFDIIFSIIVLLTIFPIFYVIFGILIKLSSPGPVLFKQKRTGYKGKPFICYKFRTMKVTDPEISDKLQATPDDPRKTKIGNFLRKTNLDEFPQFINVLRGEMSVVGPRPHPVYLDEKYQDIISEYNARFFAKPGITGWAQVNGYRGETRNPELMRKRVEHDIWYIENWSFWLDIKIIFLTILRMIKGDPNAY</sequence>
<comment type="similarity">
    <text evidence="2">Belongs to the bacterial sugar transferase family.</text>
</comment>
<dbReference type="PANTHER" id="PTHR30576:SF0">
    <property type="entry name" value="UNDECAPRENYL-PHOSPHATE N-ACETYLGALACTOSAMINYL 1-PHOSPHATE TRANSFERASE-RELATED"/>
    <property type="match status" value="1"/>
</dbReference>
<feature type="transmembrane region" description="Helical" evidence="7">
    <location>
        <begin position="44"/>
        <end position="69"/>
    </location>
</feature>
<feature type="transmembrane region" description="Helical" evidence="7">
    <location>
        <begin position="279"/>
        <end position="301"/>
    </location>
</feature>
<gene>
    <name evidence="9" type="ORF">JGI25_00270</name>
</gene>
<evidence type="ECO:0000256" key="2">
    <source>
        <dbReference type="ARBA" id="ARBA00006464"/>
    </source>
</evidence>
<feature type="transmembrane region" description="Helical" evidence="7">
    <location>
        <begin position="108"/>
        <end position="136"/>
    </location>
</feature>
<keyword evidence="5 7" id="KW-1133">Transmembrane helix</keyword>
<evidence type="ECO:0000256" key="1">
    <source>
        <dbReference type="ARBA" id="ARBA00004141"/>
    </source>
</evidence>
<dbReference type="InterPro" id="IPR017473">
    <property type="entry name" value="Undecaprenyl-P_gluc_Ptfrase"/>
</dbReference>
<comment type="subcellular location">
    <subcellularLocation>
        <location evidence="1">Membrane</location>
        <topology evidence="1">Multi-pass membrane protein</topology>
    </subcellularLocation>
</comment>
<evidence type="ECO:0000256" key="7">
    <source>
        <dbReference type="SAM" id="Phobius"/>
    </source>
</evidence>
<dbReference type="AlphaFoldDB" id="A0A916PHY4"/>
<protein>
    <submittedName>
        <fullName evidence="9">Colanic acid biosysnthesis UDP-glucose lipid carrier transferase</fullName>
    </submittedName>
</protein>
<dbReference type="InterPro" id="IPR017475">
    <property type="entry name" value="EPS_sugar_tfrase"/>
</dbReference>
<dbReference type="RefSeq" id="WP_072263561.1">
    <property type="nucleotide sequence ID" value="NZ_CZVV01000009.1"/>
</dbReference>
<keyword evidence="4 7" id="KW-0812">Transmembrane</keyword>
<dbReference type="InterPro" id="IPR036291">
    <property type="entry name" value="NAD(P)-bd_dom_sf"/>
</dbReference>
<feature type="domain" description="Bacterial sugar transferase" evidence="8">
    <location>
        <begin position="274"/>
        <end position="460"/>
    </location>
</feature>
<accession>A0A916PHY4</accession>
<keyword evidence="3 9" id="KW-0808">Transferase</keyword>
<organism evidence="9 10">
    <name type="scientific">Kryptobacter tengchongensis</name>
    <dbReference type="NCBI Taxonomy" id="1643429"/>
    <lineage>
        <taxon>Bacteria</taxon>
        <taxon>Pseudomonadati</taxon>
        <taxon>Candidatus Kryptoniota</taxon>
        <taxon>Candidatus Kryptobacter</taxon>
    </lineage>
</organism>
<dbReference type="GO" id="GO:0016780">
    <property type="term" value="F:phosphotransferase activity, for other substituted phosphate groups"/>
    <property type="evidence" value="ECO:0007669"/>
    <property type="project" value="TreeGrafter"/>
</dbReference>
<evidence type="ECO:0000259" key="8">
    <source>
        <dbReference type="Pfam" id="PF02397"/>
    </source>
</evidence>
<dbReference type="GO" id="GO:0016020">
    <property type="term" value="C:membrane"/>
    <property type="evidence" value="ECO:0007669"/>
    <property type="project" value="UniProtKB-SubCell"/>
</dbReference>
<dbReference type="Pfam" id="PF02397">
    <property type="entry name" value="Bac_transf"/>
    <property type="match status" value="1"/>
</dbReference>
<dbReference type="InterPro" id="IPR003362">
    <property type="entry name" value="Bact_transf"/>
</dbReference>
<name>A0A916PHY4_KRYT1</name>
<evidence type="ECO:0000256" key="6">
    <source>
        <dbReference type="ARBA" id="ARBA00023136"/>
    </source>
</evidence>
<evidence type="ECO:0000313" key="10">
    <source>
        <dbReference type="Proteomes" id="UP000243105"/>
    </source>
</evidence>
<proteinExistence type="inferred from homology"/>
<feature type="transmembrane region" description="Helical" evidence="7">
    <location>
        <begin position="81"/>
        <end position="102"/>
    </location>
</feature>
<evidence type="ECO:0000313" key="9">
    <source>
        <dbReference type="EMBL" id="CUS97473.1"/>
    </source>
</evidence>
<evidence type="ECO:0000256" key="5">
    <source>
        <dbReference type="ARBA" id="ARBA00022989"/>
    </source>
</evidence>
<keyword evidence="6 7" id="KW-0472">Membrane</keyword>
<dbReference type="Proteomes" id="UP000243105">
    <property type="component" value="Unassembled WGS sequence"/>
</dbReference>
<comment type="caution">
    <text evidence="9">The sequence shown here is derived from an EMBL/GenBank/DDBJ whole genome shotgun (WGS) entry which is preliminary data.</text>
</comment>
<dbReference type="EMBL" id="CZVV01000009">
    <property type="protein sequence ID" value="CUS97473.1"/>
    <property type="molecule type" value="Genomic_DNA"/>
</dbReference>
<dbReference type="NCBIfam" id="TIGR03023">
    <property type="entry name" value="WcaJ_sugtrans"/>
    <property type="match status" value="1"/>
</dbReference>